<organism evidence="3 4">
    <name type="scientific">Duncaniella dubosii</name>
    <dbReference type="NCBI Taxonomy" id="2518971"/>
    <lineage>
        <taxon>Bacteria</taxon>
        <taxon>Pseudomonadati</taxon>
        <taxon>Bacteroidota</taxon>
        <taxon>Bacteroidia</taxon>
        <taxon>Bacteroidales</taxon>
        <taxon>Muribaculaceae</taxon>
        <taxon>Duncaniella</taxon>
    </lineage>
</organism>
<keyword evidence="4" id="KW-1185">Reference proteome</keyword>
<dbReference type="Gene3D" id="2.60.40.2340">
    <property type="match status" value="1"/>
</dbReference>
<dbReference type="AlphaFoldDB" id="A0A4P7W5V9"/>
<feature type="chain" id="PRO_5020334322" description="Putative carbohydrate metabolism domain-containing protein" evidence="1">
    <location>
        <begin position="18"/>
        <end position="378"/>
    </location>
</feature>
<dbReference type="Proteomes" id="UP000297149">
    <property type="component" value="Chromosome"/>
</dbReference>
<evidence type="ECO:0000313" key="4">
    <source>
        <dbReference type="Proteomes" id="UP000297149"/>
    </source>
</evidence>
<sequence length="378" mass="42034">MKLINWLLVLGMMLAMASCIKKEPLNAECDIVGVVLPDDALNRTPIIENDRVTLIVKNYVNITELAPEFELTPGATIQPASGTERDFTEPQTYVVTSEDGEWSKAYTVTVQRNNAINLKYGFEDVRIVNSMQGGKYDEFLDVSINESTHQRDTMIWASGNAGFAMTNGTKPPETYPTFQANDGYVGKCVEMVTRSTGAWGAMVNKPIAAGNLFIGKFNVTIAVATPLKATQFGTPFSSVPRYFSGYYKYKPGEVYQRLNESNKLEPVEGKVDECNIYAVFYESTPEMEWLDGSNVLSDDNPNIIAVARLSDEQRQATEEWTYFHLPFVFRDGKTIDPDKLENGIYSITIVMTSSIDGDYFSGAVGSTLCVDELELKCD</sequence>
<keyword evidence="1" id="KW-0732">Signal</keyword>
<dbReference type="InterPro" id="IPR025112">
    <property type="entry name" value="PCMD"/>
</dbReference>
<dbReference type="RefSeq" id="WP_123615032.1">
    <property type="nucleotide sequence ID" value="NZ_CAXHQF010000020.1"/>
</dbReference>
<dbReference type="Gene3D" id="2.60.120.890">
    <property type="entry name" value="BT2081, beta-jelly-roll domain"/>
    <property type="match status" value="1"/>
</dbReference>
<gene>
    <name evidence="3" type="ORF">E7747_15155</name>
</gene>
<proteinExistence type="predicted"/>
<evidence type="ECO:0000256" key="1">
    <source>
        <dbReference type="SAM" id="SignalP"/>
    </source>
</evidence>
<reference evidence="4" key="1">
    <citation type="submission" date="2019-02" db="EMBL/GenBank/DDBJ databases">
        <title>Isolation and identification of novel species under the genus Muribaculum.</title>
        <authorList>
            <person name="Miyake S."/>
            <person name="Ding Y."/>
            <person name="Low A."/>
            <person name="Soh M."/>
            <person name="Seedorf H."/>
        </authorList>
    </citation>
    <scope>NUCLEOTIDE SEQUENCE [LARGE SCALE GENOMIC DNA]</scope>
    <source>
        <strain evidence="4">H5</strain>
    </source>
</reference>
<dbReference type="PROSITE" id="PS51257">
    <property type="entry name" value="PROKAR_LIPOPROTEIN"/>
    <property type="match status" value="1"/>
</dbReference>
<accession>A0A4P7W5V9</accession>
<dbReference type="InterPro" id="IPR038653">
    <property type="entry name" value="Put_CMD_sf"/>
</dbReference>
<evidence type="ECO:0000313" key="3">
    <source>
        <dbReference type="EMBL" id="QCD43474.1"/>
    </source>
</evidence>
<evidence type="ECO:0000259" key="2">
    <source>
        <dbReference type="Pfam" id="PF13201"/>
    </source>
</evidence>
<dbReference type="KEGG" id="ddb:E7747_15155"/>
<protein>
    <recommendedName>
        <fullName evidence="2">Putative carbohydrate metabolism domain-containing protein</fullName>
    </recommendedName>
</protein>
<name>A0A4P7W5V9_9BACT</name>
<dbReference type="EMBL" id="CP039396">
    <property type="protein sequence ID" value="QCD43474.1"/>
    <property type="molecule type" value="Genomic_DNA"/>
</dbReference>
<dbReference type="Pfam" id="PF13201">
    <property type="entry name" value="PCMD"/>
    <property type="match status" value="1"/>
</dbReference>
<feature type="signal peptide" evidence="1">
    <location>
        <begin position="1"/>
        <end position="17"/>
    </location>
</feature>
<feature type="domain" description="Putative carbohydrate metabolism" evidence="2">
    <location>
        <begin position="122"/>
        <end position="375"/>
    </location>
</feature>